<evidence type="ECO:0000313" key="2">
    <source>
        <dbReference type="Proteomes" id="UP000290287"/>
    </source>
</evidence>
<proteinExistence type="predicted"/>
<dbReference type="AlphaFoldDB" id="A0A4Q0YTG1"/>
<reference evidence="1 2" key="1">
    <citation type="submission" date="2017-10" db="EMBL/GenBank/DDBJ databases">
        <title>Nyctiphanis sp. nov., isolated from the stomach of the euphausiid Nyctiphanes simplex (Hansen, 1911) in the Gulf of California.</title>
        <authorList>
            <person name="Gomez-Gil B."/>
            <person name="Aguilar-Mendez M."/>
            <person name="Lopez-Cortes A."/>
            <person name="Gomez-Gutierrez J."/>
            <person name="Roque A."/>
            <person name="Lang E."/>
            <person name="Gonzalez-Castillo A."/>
        </authorList>
    </citation>
    <scope>NUCLEOTIDE SEQUENCE [LARGE SCALE GENOMIC DNA]</scope>
    <source>
        <strain evidence="1 2">CAIM 600</strain>
    </source>
</reference>
<gene>
    <name evidence="1" type="ORF">CS022_15340</name>
</gene>
<dbReference type="EMBL" id="PEIB01000020">
    <property type="protein sequence ID" value="RXJ72439.1"/>
    <property type="molecule type" value="Genomic_DNA"/>
</dbReference>
<name>A0A4Q0YTG1_9GAMM</name>
<organism evidence="1 2">
    <name type="scientific">Veronia nyctiphanis</name>
    <dbReference type="NCBI Taxonomy" id="1278244"/>
    <lineage>
        <taxon>Bacteria</taxon>
        <taxon>Pseudomonadati</taxon>
        <taxon>Pseudomonadota</taxon>
        <taxon>Gammaproteobacteria</taxon>
        <taxon>Vibrionales</taxon>
        <taxon>Vibrionaceae</taxon>
        <taxon>Veronia</taxon>
    </lineage>
</organism>
<keyword evidence="2" id="KW-1185">Reference proteome</keyword>
<dbReference type="OrthoDB" id="9765776at2"/>
<protein>
    <recommendedName>
        <fullName evidence="3">PAS domain-containing protein</fullName>
    </recommendedName>
</protein>
<dbReference type="Proteomes" id="UP000290287">
    <property type="component" value="Unassembled WGS sequence"/>
</dbReference>
<accession>A0A4Q0YTG1</accession>
<sequence>MSWWNNNSKKEDDAGELSKHLASALNGAQTALMMVDRDLKVFYVNEKSVELLAIHEELFQTLDPSFRASREWIIGQCIDIFHKNPAHQRGILADPNNMPYETEINVKDVKLHLVVGAIKDEQGNYIGNTSSGKTSLNSGCVMVSGPVCRQPLISH</sequence>
<evidence type="ECO:0008006" key="3">
    <source>
        <dbReference type="Google" id="ProtNLM"/>
    </source>
</evidence>
<comment type="caution">
    <text evidence="1">The sequence shown here is derived from an EMBL/GenBank/DDBJ whole genome shotgun (WGS) entry which is preliminary data.</text>
</comment>
<evidence type="ECO:0000313" key="1">
    <source>
        <dbReference type="EMBL" id="RXJ72439.1"/>
    </source>
</evidence>
<dbReference type="Gene3D" id="3.30.450.20">
    <property type="entry name" value="PAS domain"/>
    <property type="match status" value="1"/>
</dbReference>